<dbReference type="PRINTS" id="PR00724">
    <property type="entry name" value="CRBOXYPTASEC"/>
</dbReference>
<evidence type="ECO:0000256" key="1">
    <source>
        <dbReference type="ARBA" id="ARBA00009431"/>
    </source>
</evidence>
<evidence type="ECO:0000256" key="2">
    <source>
        <dbReference type="ARBA" id="ARBA00022645"/>
    </source>
</evidence>
<comment type="similarity">
    <text evidence="1">Belongs to the peptidase S10 family.</text>
</comment>
<accession>A0A428QAA6</accession>
<evidence type="ECO:0000313" key="7">
    <source>
        <dbReference type="EMBL" id="RSL62224.1"/>
    </source>
</evidence>
<sequence length="477" mass="53548">MTAMRFSTVLLGFVASVNALSGITPDSFQFRTKQPPTLKVFNHAATDSKLEYVSNSGICETTPGVDQHSGYLSVGKNHSMWFWFFEARNDPSNAPLVLWLNGGPGCSSMVGLFQEHGPCHFVDNQTEPSLNPHSWNEYANMLYIDQPIGTGFSVGDLDVNSTITAAPYIWKFMQAFLDRFPKYQSREFGLFSQSYGGHYGPEFANYFLKQNDAIDAGTVEGHKLDMVALGINNGWIDPKMQFKSYATYAHRNKYKQILNDELLDRFLNSYEKYCVSAYENCTMAEGQDEGCARADFVCNEQMYVNLRIASRVDFNVYDVRIGRDDVDPPETFVDYIMREDVMEAIGARTRFAECSDEVYANMETTGDGARSFLGPLADVVKRGVNTLIWAGDTDWICNWEGNLWAADALEWPGQAKFAATALRNYTVNGTVHGRYKVVDNLAFLKVFGAGHSVPYYQPETALQVFKQVMQKGALKST</sequence>
<gene>
    <name evidence="7" type="ORF">CEP54_005847</name>
</gene>
<keyword evidence="6" id="KW-0732">Signal</keyword>
<evidence type="ECO:0000313" key="8">
    <source>
        <dbReference type="Proteomes" id="UP000288168"/>
    </source>
</evidence>
<dbReference type="GO" id="GO:0006508">
    <property type="term" value="P:proteolysis"/>
    <property type="evidence" value="ECO:0007669"/>
    <property type="project" value="UniProtKB-KW"/>
</dbReference>
<dbReference type="STRING" id="1325734.A0A428QAA6"/>
<name>A0A428QAA6_9HYPO</name>
<keyword evidence="3" id="KW-0645">Protease</keyword>
<dbReference type="Gene3D" id="1.10.287.410">
    <property type="match status" value="1"/>
</dbReference>
<dbReference type="InterPro" id="IPR033124">
    <property type="entry name" value="Ser_caboxypep_his_AS"/>
</dbReference>
<dbReference type="PANTHER" id="PTHR11802">
    <property type="entry name" value="SERINE PROTEASE FAMILY S10 SERINE CARBOXYPEPTIDASE"/>
    <property type="match status" value="1"/>
</dbReference>
<dbReference type="InterPro" id="IPR029058">
    <property type="entry name" value="AB_hydrolase_fold"/>
</dbReference>
<evidence type="ECO:0000256" key="6">
    <source>
        <dbReference type="SAM" id="SignalP"/>
    </source>
</evidence>
<keyword evidence="8" id="KW-1185">Reference proteome</keyword>
<evidence type="ECO:0008006" key="9">
    <source>
        <dbReference type="Google" id="ProtNLM"/>
    </source>
</evidence>
<dbReference type="GO" id="GO:0004185">
    <property type="term" value="F:serine-type carboxypeptidase activity"/>
    <property type="evidence" value="ECO:0007669"/>
    <property type="project" value="InterPro"/>
</dbReference>
<dbReference type="Gene3D" id="3.40.50.1820">
    <property type="entry name" value="alpha/beta hydrolase"/>
    <property type="match status" value="1"/>
</dbReference>
<keyword evidence="2" id="KW-0121">Carboxypeptidase</keyword>
<dbReference type="EMBL" id="NKCI01000046">
    <property type="protein sequence ID" value="RSL62224.1"/>
    <property type="molecule type" value="Genomic_DNA"/>
</dbReference>
<proteinExistence type="inferred from homology"/>
<feature type="signal peptide" evidence="6">
    <location>
        <begin position="1"/>
        <end position="19"/>
    </location>
</feature>
<dbReference type="Pfam" id="PF00450">
    <property type="entry name" value="Peptidase_S10"/>
    <property type="match status" value="1"/>
</dbReference>
<dbReference type="PROSITE" id="PS00560">
    <property type="entry name" value="CARBOXYPEPT_SER_HIS"/>
    <property type="match status" value="1"/>
</dbReference>
<dbReference type="SUPFAM" id="SSF53474">
    <property type="entry name" value="alpha/beta-Hydrolases"/>
    <property type="match status" value="1"/>
</dbReference>
<evidence type="ECO:0000256" key="4">
    <source>
        <dbReference type="ARBA" id="ARBA00022801"/>
    </source>
</evidence>
<dbReference type="Proteomes" id="UP000288168">
    <property type="component" value="Unassembled WGS sequence"/>
</dbReference>
<dbReference type="AlphaFoldDB" id="A0A428QAA6"/>
<evidence type="ECO:0000256" key="5">
    <source>
        <dbReference type="ARBA" id="ARBA00023180"/>
    </source>
</evidence>
<reference evidence="7 8" key="1">
    <citation type="submission" date="2017-06" db="EMBL/GenBank/DDBJ databases">
        <title>Comparative genomic analysis of Ambrosia Fusariam Clade fungi.</title>
        <authorList>
            <person name="Stajich J.E."/>
            <person name="Carrillo J."/>
            <person name="Kijimoto T."/>
            <person name="Eskalen A."/>
            <person name="O'Donnell K."/>
            <person name="Kasson M."/>
        </authorList>
    </citation>
    <scope>NUCLEOTIDE SEQUENCE [LARGE SCALE GENOMIC DNA]</scope>
    <source>
        <strain evidence="7 8">NRRL62584</strain>
    </source>
</reference>
<dbReference type="PANTHER" id="PTHR11802:SF453">
    <property type="entry name" value="S1, PUTATIVE-RELATED"/>
    <property type="match status" value="1"/>
</dbReference>
<dbReference type="GO" id="GO:0000324">
    <property type="term" value="C:fungal-type vacuole"/>
    <property type="evidence" value="ECO:0007669"/>
    <property type="project" value="TreeGrafter"/>
</dbReference>
<comment type="caution">
    <text evidence="7">The sequence shown here is derived from an EMBL/GenBank/DDBJ whole genome shotgun (WGS) entry which is preliminary data.</text>
</comment>
<evidence type="ECO:0000256" key="3">
    <source>
        <dbReference type="ARBA" id="ARBA00022670"/>
    </source>
</evidence>
<protein>
    <recommendedName>
        <fullName evidence="9">Carboxypeptidase</fullName>
    </recommendedName>
</protein>
<keyword evidence="4" id="KW-0378">Hydrolase</keyword>
<keyword evidence="5" id="KW-0325">Glycoprotein</keyword>
<feature type="chain" id="PRO_5019207476" description="Carboxypeptidase" evidence="6">
    <location>
        <begin position="20"/>
        <end position="477"/>
    </location>
</feature>
<dbReference type="OrthoDB" id="443318at2759"/>
<dbReference type="InterPro" id="IPR001563">
    <property type="entry name" value="Peptidase_S10"/>
</dbReference>
<organism evidence="7 8">
    <name type="scientific">Fusarium duplospermum</name>
    <dbReference type="NCBI Taxonomy" id="1325734"/>
    <lineage>
        <taxon>Eukaryota</taxon>
        <taxon>Fungi</taxon>
        <taxon>Dikarya</taxon>
        <taxon>Ascomycota</taxon>
        <taxon>Pezizomycotina</taxon>
        <taxon>Sordariomycetes</taxon>
        <taxon>Hypocreomycetidae</taxon>
        <taxon>Hypocreales</taxon>
        <taxon>Nectriaceae</taxon>
        <taxon>Fusarium</taxon>
        <taxon>Fusarium solani species complex</taxon>
    </lineage>
</organism>